<protein>
    <submittedName>
        <fullName evidence="2">Uncharacterized protein</fullName>
    </submittedName>
</protein>
<evidence type="ECO:0000313" key="2">
    <source>
        <dbReference type="EMBL" id="VCX10252.1"/>
    </source>
</evidence>
<evidence type="ECO:0000256" key="1">
    <source>
        <dbReference type="SAM" id="MobiDB-lite"/>
    </source>
</evidence>
<accession>A0A9X9M023</accession>
<dbReference type="Proteomes" id="UP000269945">
    <property type="component" value="Unassembled WGS sequence"/>
</dbReference>
<proteinExistence type="predicted"/>
<dbReference type="EMBL" id="CYRY02032846">
    <property type="protein sequence ID" value="VCX10252.1"/>
    <property type="molecule type" value="Genomic_DNA"/>
</dbReference>
<gene>
    <name evidence="2" type="ORF">BN2614_LOCUS4</name>
</gene>
<name>A0A9X9M023_GULGU</name>
<feature type="region of interest" description="Disordered" evidence="1">
    <location>
        <begin position="1"/>
        <end position="63"/>
    </location>
</feature>
<keyword evidence="3" id="KW-1185">Reference proteome</keyword>
<comment type="caution">
    <text evidence="2">The sequence shown here is derived from an EMBL/GenBank/DDBJ whole genome shotgun (WGS) entry which is preliminary data.</text>
</comment>
<sequence>MPPAPRHPGPRAWRGGKSPGCYPHQGGAESHVSEQERETGPTGQQGVAERDWECGASSKGEGPPTALYLFGDVAILVDVVKVKGPLELLVDCSSQEDGEANYKVLRREGRVQSDSPMPRLHFHFAVWPHTPVDPGLPAASQSSESATTL</sequence>
<evidence type="ECO:0000313" key="3">
    <source>
        <dbReference type="Proteomes" id="UP000269945"/>
    </source>
</evidence>
<reference evidence="2 3" key="1">
    <citation type="submission" date="2018-10" db="EMBL/GenBank/DDBJ databases">
        <authorList>
            <person name="Ekblom R."/>
            <person name="Jareborg N."/>
        </authorList>
    </citation>
    <scope>NUCLEOTIDE SEQUENCE [LARGE SCALE GENOMIC DNA]</scope>
    <source>
        <tissue evidence="2">Muscle</tissue>
    </source>
</reference>
<organism evidence="2 3">
    <name type="scientific">Gulo gulo</name>
    <name type="common">Wolverine</name>
    <name type="synonym">Gluton</name>
    <dbReference type="NCBI Taxonomy" id="48420"/>
    <lineage>
        <taxon>Eukaryota</taxon>
        <taxon>Metazoa</taxon>
        <taxon>Chordata</taxon>
        <taxon>Craniata</taxon>
        <taxon>Vertebrata</taxon>
        <taxon>Euteleostomi</taxon>
        <taxon>Mammalia</taxon>
        <taxon>Eutheria</taxon>
        <taxon>Laurasiatheria</taxon>
        <taxon>Carnivora</taxon>
        <taxon>Caniformia</taxon>
        <taxon>Musteloidea</taxon>
        <taxon>Mustelidae</taxon>
        <taxon>Guloninae</taxon>
        <taxon>Gulo</taxon>
    </lineage>
</organism>
<dbReference type="AlphaFoldDB" id="A0A9X9M023"/>